<dbReference type="AlphaFoldDB" id="A0A1H7J0H6"/>
<sequence>MLYGGLLLKAARNYHLSRTDLEGYGSSERQSICSALCTGNSPSGLRERSGCNPRRGCFAIRLQDSLHSLDFFASFFHQGKKEGPAVATAESLALRQKHAPHAVSNCLNKTFVNIQLKAAPSRSCPIGDPGGKRLSVY</sequence>
<gene>
    <name evidence="1" type="ORF">SAMN05421740_102403</name>
</gene>
<protein>
    <submittedName>
        <fullName evidence="1">Uncharacterized protein</fullName>
    </submittedName>
</protein>
<reference evidence="2" key="1">
    <citation type="submission" date="2016-10" db="EMBL/GenBank/DDBJ databases">
        <authorList>
            <person name="Varghese N."/>
            <person name="Submissions S."/>
        </authorList>
    </citation>
    <scope>NUCLEOTIDE SEQUENCE [LARGE SCALE GENOMIC DNA]</scope>
    <source>
        <strain evidence="2">Jip14</strain>
    </source>
</reference>
<accession>A0A1H7J0H6</accession>
<name>A0A1H7J0H6_9SPHI</name>
<keyword evidence="2" id="KW-1185">Reference proteome</keyword>
<evidence type="ECO:0000313" key="1">
    <source>
        <dbReference type="EMBL" id="SEK67450.1"/>
    </source>
</evidence>
<dbReference type="EMBL" id="FNZR01000002">
    <property type="protein sequence ID" value="SEK67450.1"/>
    <property type="molecule type" value="Genomic_DNA"/>
</dbReference>
<evidence type="ECO:0000313" key="2">
    <source>
        <dbReference type="Proteomes" id="UP000198916"/>
    </source>
</evidence>
<organism evidence="1 2">
    <name type="scientific">Parapedobacter koreensis</name>
    <dbReference type="NCBI Taxonomy" id="332977"/>
    <lineage>
        <taxon>Bacteria</taxon>
        <taxon>Pseudomonadati</taxon>
        <taxon>Bacteroidota</taxon>
        <taxon>Sphingobacteriia</taxon>
        <taxon>Sphingobacteriales</taxon>
        <taxon>Sphingobacteriaceae</taxon>
        <taxon>Parapedobacter</taxon>
    </lineage>
</organism>
<dbReference type="Proteomes" id="UP000198916">
    <property type="component" value="Unassembled WGS sequence"/>
</dbReference>
<proteinExistence type="predicted"/>